<protein>
    <submittedName>
        <fullName evidence="5">Glycosyltransferase family 4 protein</fullName>
        <ecNumber evidence="5">2.4.-.-</ecNumber>
    </submittedName>
</protein>
<organism evidence="5 6">
    <name type="scientific">Haloechinothrix salitolerans</name>
    <dbReference type="NCBI Taxonomy" id="926830"/>
    <lineage>
        <taxon>Bacteria</taxon>
        <taxon>Bacillati</taxon>
        <taxon>Actinomycetota</taxon>
        <taxon>Actinomycetes</taxon>
        <taxon>Pseudonocardiales</taxon>
        <taxon>Pseudonocardiaceae</taxon>
        <taxon>Haloechinothrix</taxon>
    </lineage>
</organism>
<dbReference type="InterPro" id="IPR050194">
    <property type="entry name" value="Glycosyltransferase_grp1"/>
</dbReference>
<dbReference type="PANTHER" id="PTHR45947:SF3">
    <property type="entry name" value="SULFOQUINOVOSYL TRANSFERASE SQD2"/>
    <property type="match status" value="1"/>
</dbReference>
<dbReference type="RefSeq" id="WP_345399828.1">
    <property type="nucleotide sequence ID" value="NZ_BAABLA010000094.1"/>
</dbReference>
<reference evidence="6" key="1">
    <citation type="journal article" date="2019" name="Int. J. Syst. Evol. Microbiol.">
        <title>The Global Catalogue of Microorganisms (GCM) 10K type strain sequencing project: providing services to taxonomists for standard genome sequencing and annotation.</title>
        <authorList>
            <consortium name="The Broad Institute Genomics Platform"/>
            <consortium name="The Broad Institute Genome Sequencing Center for Infectious Disease"/>
            <person name="Wu L."/>
            <person name="Ma J."/>
        </authorList>
    </citation>
    <scope>NUCLEOTIDE SEQUENCE [LARGE SCALE GENOMIC DNA]</scope>
    <source>
        <strain evidence="6">KCTC 32255</strain>
    </source>
</reference>
<dbReference type="Pfam" id="PF13439">
    <property type="entry name" value="Glyco_transf_4"/>
    <property type="match status" value="1"/>
</dbReference>
<evidence type="ECO:0000313" key="5">
    <source>
        <dbReference type="EMBL" id="MFC6866345.1"/>
    </source>
</evidence>
<proteinExistence type="predicted"/>
<dbReference type="InterPro" id="IPR001296">
    <property type="entry name" value="Glyco_trans_1"/>
</dbReference>
<keyword evidence="1 5" id="KW-0328">Glycosyltransferase</keyword>
<evidence type="ECO:0000313" key="6">
    <source>
        <dbReference type="Proteomes" id="UP001596337"/>
    </source>
</evidence>
<name>A0ABW2BUX4_9PSEU</name>
<dbReference type="GO" id="GO:0016757">
    <property type="term" value="F:glycosyltransferase activity"/>
    <property type="evidence" value="ECO:0007669"/>
    <property type="project" value="UniProtKB-KW"/>
</dbReference>
<dbReference type="EC" id="2.4.-.-" evidence="5"/>
<accession>A0ABW2BUX4</accession>
<dbReference type="EMBL" id="JBHSXX010000001">
    <property type="protein sequence ID" value="MFC6866345.1"/>
    <property type="molecule type" value="Genomic_DNA"/>
</dbReference>
<dbReference type="PANTHER" id="PTHR45947">
    <property type="entry name" value="SULFOQUINOVOSYL TRANSFERASE SQD2"/>
    <property type="match status" value="1"/>
</dbReference>
<dbReference type="SUPFAM" id="SSF53756">
    <property type="entry name" value="UDP-Glycosyltransferase/glycogen phosphorylase"/>
    <property type="match status" value="1"/>
</dbReference>
<dbReference type="Gene3D" id="3.40.50.2000">
    <property type="entry name" value="Glycogen Phosphorylase B"/>
    <property type="match status" value="2"/>
</dbReference>
<comment type="caution">
    <text evidence="5">The sequence shown here is derived from an EMBL/GenBank/DDBJ whole genome shotgun (WGS) entry which is preliminary data.</text>
</comment>
<evidence type="ECO:0000256" key="1">
    <source>
        <dbReference type="ARBA" id="ARBA00022676"/>
    </source>
</evidence>
<sequence length="372" mass="39940">MRIAIVAESFLPQVNGVANTVRHLVEELTAAGHETLVIAPGPGDTSYHGARVIRLRSVPLPRYASFPVALPHRRVITDVLARFAPDVVHLASPAVLGAAGISVARRLGVPTIAVFQTDLAGFARQYRIRANTAVWAWIRRIHSRADRTLAPSSHTAAQLRAAGVPRVALWGRGVDLDLFRPDRRSDELRRRLAPNGELLIGYVGRLAMEKRVRRLTELAGIPGTRVVVVGDGPERETLRDALPAAAFLGMLRGEELAAAYASLDVFVHTGEHETFCQTVQEAQASGVATVAPAMGGPLDLVADGKSGLLYAPSDRDGLRRAVELLARDHALRSRLATGGVARVAGRTWGHVVDDLVAKHYVAVLPRPTGLAA</sequence>
<feature type="domain" description="Glycosyl transferase family 1" evidence="3">
    <location>
        <begin position="189"/>
        <end position="336"/>
    </location>
</feature>
<dbReference type="Proteomes" id="UP001596337">
    <property type="component" value="Unassembled WGS sequence"/>
</dbReference>
<dbReference type="InterPro" id="IPR028098">
    <property type="entry name" value="Glyco_trans_4-like_N"/>
</dbReference>
<evidence type="ECO:0000259" key="4">
    <source>
        <dbReference type="Pfam" id="PF13439"/>
    </source>
</evidence>
<evidence type="ECO:0000259" key="3">
    <source>
        <dbReference type="Pfam" id="PF00534"/>
    </source>
</evidence>
<keyword evidence="2 5" id="KW-0808">Transferase</keyword>
<gene>
    <name evidence="5" type="ORF">ACFQGD_04230</name>
</gene>
<dbReference type="CDD" id="cd03814">
    <property type="entry name" value="GT4-like"/>
    <property type="match status" value="1"/>
</dbReference>
<feature type="domain" description="Glycosyltransferase subfamily 4-like N-terminal" evidence="4">
    <location>
        <begin position="14"/>
        <end position="177"/>
    </location>
</feature>
<dbReference type="Pfam" id="PF00534">
    <property type="entry name" value="Glycos_transf_1"/>
    <property type="match status" value="1"/>
</dbReference>
<keyword evidence="6" id="KW-1185">Reference proteome</keyword>
<evidence type="ECO:0000256" key="2">
    <source>
        <dbReference type="ARBA" id="ARBA00022679"/>
    </source>
</evidence>